<dbReference type="OrthoDB" id="468587at2"/>
<accession>Q4C214</accession>
<protein>
    <submittedName>
        <fullName evidence="2">Uncharacterized protein</fullName>
    </submittedName>
</protein>
<sequence>MLKNLLGGGKKKEFFLELDESADVPTSEAKVETPAPEAKVETPAPEAKVETPAPEAKVETPAPEAKVETPAPEAKVETPAPEPTEVVEQSAPAKKSKKTSIKKKAKKETPKTEIVPTSSPLNSETTLQKEEPKEVEFATKFYMTSTPRRRPGPSLNNFKDMASQVGIRRV</sequence>
<feature type="compositionally biased region" description="Basic residues" evidence="1">
    <location>
        <begin position="94"/>
        <end position="106"/>
    </location>
</feature>
<feature type="compositionally biased region" description="Basic and acidic residues" evidence="1">
    <location>
        <begin position="127"/>
        <end position="137"/>
    </location>
</feature>
<evidence type="ECO:0000313" key="2">
    <source>
        <dbReference type="EMBL" id="EAM50196.1"/>
    </source>
</evidence>
<feature type="compositionally biased region" description="Polar residues" evidence="1">
    <location>
        <begin position="115"/>
        <end position="126"/>
    </location>
</feature>
<dbReference type="KEGG" id="cwa:CwatDRAFT_2855"/>
<organism evidence="2 3">
    <name type="scientific">Crocosphaera watsonii WH 8501</name>
    <dbReference type="NCBI Taxonomy" id="165597"/>
    <lineage>
        <taxon>Bacteria</taxon>
        <taxon>Bacillati</taxon>
        <taxon>Cyanobacteriota</taxon>
        <taxon>Cyanophyceae</taxon>
        <taxon>Oscillatoriophycideae</taxon>
        <taxon>Chroococcales</taxon>
        <taxon>Aphanothecaceae</taxon>
        <taxon>Crocosphaera</taxon>
    </lineage>
</organism>
<dbReference type="AlphaFoldDB" id="Q4C214"/>
<proteinExistence type="predicted"/>
<feature type="region of interest" description="Disordered" evidence="1">
    <location>
        <begin position="19"/>
        <end position="170"/>
    </location>
</feature>
<evidence type="ECO:0000313" key="3">
    <source>
        <dbReference type="Proteomes" id="UP000003922"/>
    </source>
</evidence>
<name>Q4C214_CROWT</name>
<evidence type="ECO:0000256" key="1">
    <source>
        <dbReference type="SAM" id="MobiDB-lite"/>
    </source>
</evidence>
<dbReference type="RefSeq" id="WP_007306135.1">
    <property type="nucleotide sequence ID" value="NZ_AADV02000035.1"/>
</dbReference>
<gene>
    <name evidence="2" type="ORF">CwatDRAFT_2855</name>
</gene>
<dbReference type="EMBL" id="AADV02000035">
    <property type="protein sequence ID" value="EAM50196.1"/>
    <property type="molecule type" value="Genomic_DNA"/>
</dbReference>
<reference evidence="2" key="2">
    <citation type="submission" date="2005-06" db="EMBL/GenBank/DDBJ databases">
        <title>Sequencing of the draft genome and assembly of Crocosphaera watsonii WH 8501.</title>
        <authorList>
            <consortium name="US DOE Joint Genome Institute (JGI-PGF)"/>
            <person name="Copeland A."/>
            <person name="Lucas S."/>
            <person name="Lapidus A."/>
            <person name="Barry K."/>
            <person name="Detter C."/>
            <person name="Glavina T."/>
            <person name="Hammon N."/>
            <person name="Israni S."/>
            <person name="Pitluck S."/>
            <person name="Richardson P."/>
        </authorList>
    </citation>
    <scope>NUCLEOTIDE SEQUENCE [LARGE SCALE GENOMIC DNA]</scope>
    <source>
        <strain evidence="2">WH 8501</strain>
    </source>
</reference>
<keyword evidence="3" id="KW-1185">Reference proteome</keyword>
<feature type="compositionally biased region" description="Low complexity" evidence="1">
    <location>
        <begin position="68"/>
        <end position="93"/>
    </location>
</feature>
<reference evidence="2" key="3">
    <citation type="submission" date="2016-12" db="EMBL/GenBank/DDBJ databases">
        <title>Annotation of the draft genome assembly of Crocosphaera watsonii WH 8501.</title>
        <authorList>
            <consortium name="US DOE Joint Genome Institute (JGI-ORNL)"/>
            <person name="Larimer F."/>
            <person name="Land M."/>
        </authorList>
    </citation>
    <scope>NUCLEOTIDE SEQUENCE</scope>
    <source>
        <strain evidence="2">WH 8501</strain>
    </source>
</reference>
<comment type="caution">
    <text evidence="2">The sequence shown here is derived from an EMBL/GenBank/DDBJ whole genome shotgun (WGS) entry which is preliminary data.</text>
</comment>
<reference evidence="2" key="1">
    <citation type="submission" date="2004-02" db="EMBL/GenBank/DDBJ databases">
        <authorList>
            <consortium name="DOE Joint Genome Institute"/>
        </authorList>
    </citation>
    <scope>NUCLEOTIDE SEQUENCE [LARGE SCALE GENOMIC DNA]</scope>
    <source>
        <strain evidence="2">WH 8501</strain>
    </source>
</reference>
<dbReference type="Proteomes" id="UP000003922">
    <property type="component" value="Unassembled WGS sequence"/>
</dbReference>